<comment type="caution">
    <text evidence="2">The sequence shown here is derived from an EMBL/GenBank/DDBJ whole genome shotgun (WGS) entry which is preliminary data.</text>
</comment>
<gene>
    <name evidence="2" type="ORF">ACHIPZ_02865</name>
</gene>
<dbReference type="EMBL" id="JBIMSO010000010">
    <property type="protein sequence ID" value="MFH5207163.1"/>
    <property type="molecule type" value="Genomic_DNA"/>
</dbReference>
<feature type="region of interest" description="Disordered" evidence="1">
    <location>
        <begin position="39"/>
        <end position="62"/>
    </location>
</feature>
<dbReference type="RefSeq" id="WP_395112592.1">
    <property type="nucleotide sequence ID" value="NZ_JBIMSO010000010.1"/>
</dbReference>
<protein>
    <submittedName>
        <fullName evidence="2">Uncharacterized protein</fullName>
    </submittedName>
</protein>
<evidence type="ECO:0000313" key="3">
    <source>
        <dbReference type="Proteomes" id="UP001609175"/>
    </source>
</evidence>
<evidence type="ECO:0000256" key="1">
    <source>
        <dbReference type="SAM" id="MobiDB-lite"/>
    </source>
</evidence>
<organism evidence="2 3">
    <name type="scientific">Antrihabitans spumae</name>
    <dbReference type="NCBI Taxonomy" id="3373370"/>
    <lineage>
        <taxon>Bacteria</taxon>
        <taxon>Bacillati</taxon>
        <taxon>Actinomycetota</taxon>
        <taxon>Actinomycetes</taxon>
        <taxon>Mycobacteriales</taxon>
        <taxon>Nocardiaceae</taxon>
        <taxon>Antrihabitans</taxon>
    </lineage>
</organism>
<dbReference type="Proteomes" id="UP001609175">
    <property type="component" value="Unassembled WGS sequence"/>
</dbReference>
<evidence type="ECO:0000313" key="2">
    <source>
        <dbReference type="EMBL" id="MFH5207163.1"/>
    </source>
</evidence>
<reference evidence="2 3" key="1">
    <citation type="submission" date="2024-10" db="EMBL/GenBank/DDBJ databases">
        <authorList>
            <person name="Riesco R."/>
        </authorList>
    </citation>
    <scope>NUCLEOTIDE SEQUENCE [LARGE SCALE GENOMIC DNA]</scope>
    <source>
        <strain evidence="2 3">NCIMB 15449</strain>
    </source>
</reference>
<name>A0ABW7JGR0_9NOCA</name>
<accession>A0ABW7JGR0</accession>
<proteinExistence type="predicted"/>
<sequence>MRQMVPPDYHSCVDEVLRSSSACRMVVETLANMTGAEAELGWRQSRREGEDPPPHGPGVAEQIPAPVRVIMLENDLKARQESTLGLWQRLAEIMGIPMGQESLVELIESVRMVRDRQQQRITELDARVRELEKSARTGDCD</sequence>